<evidence type="ECO:0000259" key="1">
    <source>
        <dbReference type="Pfam" id="PF20178"/>
    </source>
</evidence>
<feature type="domain" description="Dermonecrotic toxin N-terminal" evidence="1">
    <location>
        <begin position="202"/>
        <end position="438"/>
    </location>
</feature>
<dbReference type="Pfam" id="PF20178">
    <property type="entry name" value="ToxA_N"/>
    <property type="match status" value="1"/>
</dbReference>
<evidence type="ECO:0000313" key="2">
    <source>
        <dbReference type="EMBL" id="MEE1866655.1"/>
    </source>
</evidence>
<accession>A0AB35WR75</accession>
<protein>
    <submittedName>
        <fullName evidence="2">DUF6543 domain-containing protein</fullName>
    </submittedName>
</protein>
<dbReference type="RefSeq" id="WP_330079376.1">
    <property type="nucleotide sequence ID" value="NZ_JAZDCU010000004.1"/>
</dbReference>
<dbReference type="EMBL" id="JAZDQP010000005">
    <property type="protein sequence ID" value="MEE1866655.1"/>
    <property type="molecule type" value="Genomic_DNA"/>
</dbReference>
<name>A0AB35WR75_9PSED</name>
<keyword evidence="3" id="KW-1185">Reference proteome</keyword>
<dbReference type="Proteomes" id="UP001307839">
    <property type="component" value="Unassembled WGS sequence"/>
</dbReference>
<dbReference type="InterPro" id="IPR046673">
    <property type="entry name" value="ToxA_N"/>
</dbReference>
<evidence type="ECO:0000313" key="3">
    <source>
        <dbReference type="Proteomes" id="UP001307839"/>
    </source>
</evidence>
<organism evidence="2 3">
    <name type="scientific">Pseudomonas auratipiscis</name>
    <dbReference type="NCBI Taxonomy" id="3115853"/>
    <lineage>
        <taxon>Bacteria</taxon>
        <taxon>Pseudomonadati</taxon>
        <taxon>Pseudomonadota</taxon>
        <taxon>Gammaproteobacteria</taxon>
        <taxon>Pseudomonadales</taxon>
        <taxon>Pseudomonadaceae</taxon>
        <taxon>Pseudomonas</taxon>
    </lineage>
</organism>
<gene>
    <name evidence="2" type="ORF">V0R53_09620</name>
</gene>
<sequence>MASLVKLHTSPDAHERHADLAQPKVSLLTLDLSRGCKLDADLASAVLIEPNADASEHTSCLLYTLTGQVIPFSSRYAVLEKITELWPQLSEWKPQYHLEPESEHVFEKQACGLIDQQLRVIDSLANTCRSQFDAAQLSLDVDRLTSMIELCNSSEQLHRQQLIKQLPQWLQNADSALLTRYGSMIAGVAQSYIEANGEFWLDGVDDAEHFANKKLNAYLLAEHPDSTLQPWDIEVVNYQVDAVAIPGQDSLVTEGSISPVHFSLAQLAIGNLNLLKPGQIELKTHSGNPLPEWMTIDYLRTVVSELDIGTLYPQMLRDKLLEDQYQRTQRQGLLAAQLATQIPALAMELHLNGNHLSIAAVDGICQIFQHSIRNSGIHWELRPLGFVSEPGAAPDQPYNTWLLEPAGATSGPCVLYRPLHAKPLQEFIDRLALLAAISTPGKLQEDILQRLPAERQSIYDHGGFQEPHLPFSVEDSFSVPFGAPAPVRLAVQTPLTDFIPELYLACVEESITHFKARSSTTSESHWARWKELGWLLFNSILPLAGPTLTRATWLVQINMALIAYVKSTEKSDQPSRHVALSNLLFSLAVLLLSHAQQPLSLRSQKPQSDEIPTPPTVQPSPANFLELDYSWSHPNQQLSEAQRLVLQQLQARQSPATMGMPMSSGAHRGLYDYNNQVWARLGDHIYRVQLDLQSGQPRIIAEDNSGTLGPWLQRDTQGNWQLDLGLRLRGGMPRNSRIAQRKAETEKRQEALRATYEAQLAHVPKHLQELEKLFSVVEKFKELTILKGATEKLYTLEAFWDERINTIKACNEVAPLVDYKSTLCFALFQKLFVQSALKEALIARITLRKEKIAEYYQLISDELRAATAAGTELVPGESWQHATQILDDITPQLDELVVVSEKLPLSREQLQQLDTRYKPEIRLLNQKADSLLTQSPEKVVFFAHLLRLENNYQKLILKPNLDPRSDMLLRRLWNNLHLLKSQRMRLYQLTNASEDLKARLLSDMDSILAGALRRLDNFAAEPGDANQQKIIEAIRKDLAFATRNIKSALTDYPPTLTIEQLQRQTPGLIETHDQGLLLGKLRPGNDELVDIFDADDVQPIATYRKGQNSWEELTETPAPLTPSAPSQQSLSQLIKKSTSLIQDSNKDLKFFESRAAMDYLPADIEDMLAQQRQRVEALRDTLRRRLSDAPGTSDGKAQEAMATLDNQARILKEQARTLRINAALRQAPRMGELQYLIEHNEVEIKLTGARKLLPKVKGRLDDYFDEYEIRHNGRPIWFAHFHYLGHATPKLDFVAGHLKTVAQRYLRGRTAVDPLTGQTTEVHRAPISTIAAKRYFFAV</sequence>
<reference evidence="2 3" key="1">
    <citation type="submission" date="2024-01" db="EMBL/GenBank/DDBJ databases">
        <title>Unpublished Manusciprt.</title>
        <authorList>
            <person name="Duman M."/>
            <person name="Valdes E.G."/>
            <person name="Ajmi N."/>
            <person name="Altun S."/>
            <person name="Saticioglu I.B."/>
        </authorList>
    </citation>
    <scope>NUCLEOTIDE SEQUENCE [LARGE SCALE GENOMIC DNA]</scope>
    <source>
        <strain evidence="2 3">120P</strain>
    </source>
</reference>
<comment type="caution">
    <text evidence="2">The sequence shown here is derived from an EMBL/GenBank/DDBJ whole genome shotgun (WGS) entry which is preliminary data.</text>
</comment>
<proteinExistence type="predicted"/>